<proteinExistence type="predicted"/>
<dbReference type="EMBL" id="CP133613">
    <property type="protein sequence ID" value="WMV14604.1"/>
    <property type="molecule type" value="Genomic_DNA"/>
</dbReference>
<feature type="signal peptide" evidence="1">
    <location>
        <begin position="1"/>
        <end position="25"/>
    </location>
</feature>
<keyword evidence="1" id="KW-0732">Signal</keyword>
<gene>
    <name evidence="2" type="ORF">MTR67_007989</name>
</gene>
<accession>A0AAF0TDJ6</accession>
<protein>
    <submittedName>
        <fullName evidence="2">Uncharacterized protein</fullName>
    </submittedName>
</protein>
<evidence type="ECO:0000313" key="3">
    <source>
        <dbReference type="Proteomes" id="UP001234989"/>
    </source>
</evidence>
<evidence type="ECO:0000313" key="2">
    <source>
        <dbReference type="EMBL" id="WMV14604.1"/>
    </source>
</evidence>
<sequence length="218" mass="24069">MSSPVLLSLSNLSYFGLVILSLCSSLNHDPRVLTFGLVEVLGTEKVSYLNFNNQSSLKRKNAGKSNKFHRAIVGGGGTWKRSDISKPIYEKKRSVIGFKNSILNGNMKSNVTQLPAAIQEECSVPVLHQETLSVSLLAKESNVPAAKEVEECSVPVETRPDYDIATYHKELDAYAASILETMVPYVPEPQEDDDEIPLFSEDFYIGHTNLWSSVICDG</sequence>
<reference evidence="2" key="1">
    <citation type="submission" date="2023-08" db="EMBL/GenBank/DDBJ databases">
        <title>A de novo genome assembly of Solanum verrucosum Schlechtendal, a Mexican diploid species geographically isolated from the other diploid A-genome species in potato relatives.</title>
        <authorList>
            <person name="Hosaka K."/>
        </authorList>
    </citation>
    <scope>NUCLEOTIDE SEQUENCE</scope>
    <source>
        <tissue evidence="2">Young leaves</tissue>
    </source>
</reference>
<name>A0AAF0TDJ6_SOLVR</name>
<evidence type="ECO:0000256" key="1">
    <source>
        <dbReference type="SAM" id="SignalP"/>
    </source>
</evidence>
<dbReference type="AlphaFoldDB" id="A0AAF0TDJ6"/>
<keyword evidence="3" id="KW-1185">Reference proteome</keyword>
<dbReference type="Proteomes" id="UP001234989">
    <property type="component" value="Chromosome 2"/>
</dbReference>
<feature type="chain" id="PRO_5042244604" evidence="1">
    <location>
        <begin position="26"/>
        <end position="218"/>
    </location>
</feature>
<organism evidence="2 3">
    <name type="scientific">Solanum verrucosum</name>
    <dbReference type="NCBI Taxonomy" id="315347"/>
    <lineage>
        <taxon>Eukaryota</taxon>
        <taxon>Viridiplantae</taxon>
        <taxon>Streptophyta</taxon>
        <taxon>Embryophyta</taxon>
        <taxon>Tracheophyta</taxon>
        <taxon>Spermatophyta</taxon>
        <taxon>Magnoliopsida</taxon>
        <taxon>eudicotyledons</taxon>
        <taxon>Gunneridae</taxon>
        <taxon>Pentapetalae</taxon>
        <taxon>asterids</taxon>
        <taxon>lamiids</taxon>
        <taxon>Solanales</taxon>
        <taxon>Solanaceae</taxon>
        <taxon>Solanoideae</taxon>
        <taxon>Solaneae</taxon>
        <taxon>Solanum</taxon>
    </lineage>
</organism>